<evidence type="ECO:0000313" key="2">
    <source>
        <dbReference type="Proteomes" id="UP000051697"/>
    </source>
</evidence>
<dbReference type="InterPro" id="IPR024499">
    <property type="entry name" value="Mbeg1-like"/>
</dbReference>
<protein>
    <submittedName>
        <fullName evidence="1">Uncharacterized protein</fullName>
    </submittedName>
</protein>
<comment type="caution">
    <text evidence="1">The sequence shown here is derived from an EMBL/GenBank/DDBJ whole genome shotgun (WGS) entry which is preliminary data.</text>
</comment>
<dbReference type="PATRIC" id="fig|1423778.4.peg.1272"/>
<dbReference type="Proteomes" id="UP000051697">
    <property type="component" value="Unassembled WGS sequence"/>
</dbReference>
<dbReference type="EMBL" id="AZFE01000031">
    <property type="protein sequence ID" value="KRL55635.1"/>
    <property type="molecule type" value="Genomic_DNA"/>
</dbReference>
<name>A0A0R1RQI1_9LACO</name>
<dbReference type="Pfam" id="PF11187">
    <property type="entry name" value="Mbeg1-like"/>
    <property type="match status" value="1"/>
</dbReference>
<evidence type="ECO:0000313" key="1">
    <source>
        <dbReference type="EMBL" id="KRL55635.1"/>
    </source>
</evidence>
<sequence>MTIEELAHLTKHTWNAQKNYALLNIMKNSIRYRNVKFLDFTNKFSYGKEQCFSAISLQIDTDNYFVGYRGTESNFVDWKEDLNL</sequence>
<dbReference type="STRING" id="1423778.FC70_GL001237"/>
<dbReference type="AlphaFoldDB" id="A0A0R1RQI1"/>
<gene>
    <name evidence="1" type="ORF">FC70_GL001237</name>
</gene>
<keyword evidence="2" id="KW-1185">Reference proteome</keyword>
<reference evidence="1 2" key="1">
    <citation type="journal article" date="2015" name="Genome Announc.">
        <title>Expanding the biotechnology potential of lactobacilli through comparative genomics of 213 strains and associated genera.</title>
        <authorList>
            <person name="Sun Z."/>
            <person name="Harris H.M."/>
            <person name="McCann A."/>
            <person name="Guo C."/>
            <person name="Argimon S."/>
            <person name="Zhang W."/>
            <person name="Yang X."/>
            <person name="Jeffery I.B."/>
            <person name="Cooney J.C."/>
            <person name="Kagawa T.F."/>
            <person name="Liu W."/>
            <person name="Song Y."/>
            <person name="Salvetti E."/>
            <person name="Wrobel A."/>
            <person name="Rasinkangas P."/>
            <person name="Parkhill J."/>
            <person name="Rea M.C."/>
            <person name="O'Sullivan O."/>
            <person name="Ritari J."/>
            <person name="Douillard F.P."/>
            <person name="Paul Ross R."/>
            <person name="Yang R."/>
            <person name="Briner A.E."/>
            <person name="Felis G.E."/>
            <person name="de Vos W.M."/>
            <person name="Barrangou R."/>
            <person name="Klaenhammer T.R."/>
            <person name="Caufield P.W."/>
            <person name="Cui Y."/>
            <person name="Zhang H."/>
            <person name="O'Toole P.W."/>
        </authorList>
    </citation>
    <scope>NUCLEOTIDE SEQUENCE [LARGE SCALE GENOMIC DNA]</scope>
    <source>
        <strain evidence="1 2">DSM 15707</strain>
    </source>
</reference>
<accession>A0A0R1RQI1</accession>
<proteinExistence type="predicted"/>
<organism evidence="1 2">
    <name type="scientific">Paucilactobacillus oligofermentans DSM 15707 = LMG 22743</name>
    <dbReference type="NCBI Taxonomy" id="1423778"/>
    <lineage>
        <taxon>Bacteria</taxon>
        <taxon>Bacillati</taxon>
        <taxon>Bacillota</taxon>
        <taxon>Bacilli</taxon>
        <taxon>Lactobacillales</taxon>
        <taxon>Lactobacillaceae</taxon>
        <taxon>Paucilactobacillus</taxon>
    </lineage>
</organism>